<dbReference type="AlphaFoldDB" id="A0A8J3CXY2"/>
<dbReference type="CDD" id="cd06259">
    <property type="entry name" value="YdcF-like"/>
    <property type="match status" value="1"/>
</dbReference>
<reference evidence="3" key="2">
    <citation type="submission" date="2020-09" db="EMBL/GenBank/DDBJ databases">
        <authorList>
            <person name="Sun Q."/>
            <person name="Kim S."/>
        </authorList>
    </citation>
    <scope>NUCLEOTIDE SEQUENCE</scope>
    <source>
        <strain evidence="3">KCTC 23224</strain>
    </source>
</reference>
<feature type="transmembrane region" description="Helical" evidence="1">
    <location>
        <begin position="28"/>
        <end position="47"/>
    </location>
</feature>
<accession>A0A8J3CXY2</accession>
<evidence type="ECO:0000256" key="1">
    <source>
        <dbReference type="SAM" id="Phobius"/>
    </source>
</evidence>
<keyword evidence="1" id="KW-0472">Membrane</keyword>
<name>A0A8J3CXY2_9BACT</name>
<dbReference type="InterPro" id="IPR003848">
    <property type="entry name" value="DUF218"/>
</dbReference>
<keyword evidence="1" id="KW-0812">Transmembrane</keyword>
<organism evidence="3 4">
    <name type="scientific">Mongoliitalea lutea</name>
    <dbReference type="NCBI Taxonomy" id="849756"/>
    <lineage>
        <taxon>Bacteria</taxon>
        <taxon>Pseudomonadati</taxon>
        <taxon>Bacteroidota</taxon>
        <taxon>Cytophagia</taxon>
        <taxon>Cytophagales</taxon>
        <taxon>Cyclobacteriaceae</taxon>
        <taxon>Mongoliitalea</taxon>
    </lineage>
</organism>
<evidence type="ECO:0000259" key="2">
    <source>
        <dbReference type="Pfam" id="PF02698"/>
    </source>
</evidence>
<dbReference type="GO" id="GO:0043164">
    <property type="term" value="P:Gram-negative-bacterium-type cell wall biogenesis"/>
    <property type="evidence" value="ECO:0007669"/>
    <property type="project" value="TreeGrafter"/>
</dbReference>
<dbReference type="EMBL" id="BMYF01000007">
    <property type="protein sequence ID" value="GHB33820.1"/>
    <property type="molecule type" value="Genomic_DNA"/>
</dbReference>
<comment type="caution">
    <text evidence="3">The sequence shown here is derived from an EMBL/GenBank/DDBJ whole genome shotgun (WGS) entry which is preliminary data.</text>
</comment>
<reference evidence="3" key="1">
    <citation type="journal article" date="2014" name="Int. J. Syst. Evol. Microbiol.">
        <title>Complete genome sequence of Corynebacterium casei LMG S-19264T (=DSM 44701T), isolated from a smear-ripened cheese.</title>
        <authorList>
            <consortium name="US DOE Joint Genome Institute (JGI-PGF)"/>
            <person name="Walter F."/>
            <person name="Albersmeier A."/>
            <person name="Kalinowski J."/>
            <person name="Ruckert C."/>
        </authorList>
    </citation>
    <scope>NUCLEOTIDE SEQUENCE</scope>
    <source>
        <strain evidence="3">KCTC 23224</strain>
    </source>
</reference>
<dbReference type="GO" id="GO:0000270">
    <property type="term" value="P:peptidoglycan metabolic process"/>
    <property type="evidence" value="ECO:0007669"/>
    <property type="project" value="TreeGrafter"/>
</dbReference>
<keyword evidence="1" id="KW-1133">Transmembrane helix</keyword>
<dbReference type="GO" id="GO:0005886">
    <property type="term" value="C:plasma membrane"/>
    <property type="evidence" value="ECO:0007669"/>
    <property type="project" value="TreeGrafter"/>
</dbReference>
<dbReference type="InterPro" id="IPR014729">
    <property type="entry name" value="Rossmann-like_a/b/a_fold"/>
</dbReference>
<evidence type="ECO:0000313" key="3">
    <source>
        <dbReference type="EMBL" id="GHB33820.1"/>
    </source>
</evidence>
<dbReference type="Proteomes" id="UP000642809">
    <property type="component" value="Unassembled WGS sequence"/>
</dbReference>
<gene>
    <name evidence="3" type="ORF">GCM10008106_13570</name>
</gene>
<proteinExistence type="predicted"/>
<dbReference type="Pfam" id="PF02698">
    <property type="entry name" value="DUF218"/>
    <property type="match status" value="1"/>
</dbReference>
<sequence length="244" mass="27848">MPLSLVFIGLISGYLLRAKKTGKRLIIISILSLYLFSNQFIINVVLLQWEYKIVPMAEVPKHDFAIVLTGVVNLSKTTDDRTFFHKGADRITHTLQLYQDKKIDKILITGGQGFNPINDNTEAKLLKDFLLMAGVPQEAIIIEDKAKNTYQNAIFTKEILNELEILQEKSSFILVTSAFHMKRAKACFDKAGIKTFPFPTDYYTSDVKWDLPHLLYPDPTSIAKWHTLFKEIVGLIMYKIAGYI</sequence>
<dbReference type="InterPro" id="IPR051599">
    <property type="entry name" value="Cell_Envelope_Assoc"/>
</dbReference>
<dbReference type="PANTHER" id="PTHR30336">
    <property type="entry name" value="INNER MEMBRANE PROTEIN, PROBABLE PERMEASE"/>
    <property type="match status" value="1"/>
</dbReference>
<protein>
    <recommendedName>
        <fullName evidence="2">DUF218 domain-containing protein</fullName>
    </recommendedName>
</protein>
<feature type="domain" description="DUF218" evidence="2">
    <location>
        <begin position="63"/>
        <end position="234"/>
    </location>
</feature>
<keyword evidence="4" id="KW-1185">Reference proteome</keyword>
<evidence type="ECO:0000313" key="4">
    <source>
        <dbReference type="Proteomes" id="UP000642809"/>
    </source>
</evidence>
<dbReference type="Gene3D" id="3.40.50.620">
    <property type="entry name" value="HUPs"/>
    <property type="match status" value="1"/>
</dbReference>
<dbReference type="PANTHER" id="PTHR30336:SF4">
    <property type="entry name" value="ENVELOPE BIOGENESIS FACTOR ELYC"/>
    <property type="match status" value="1"/>
</dbReference>